<dbReference type="InterPro" id="IPR016024">
    <property type="entry name" value="ARM-type_fold"/>
</dbReference>
<accession>A0A2U2P9P3</accession>
<dbReference type="InterPro" id="IPR042236">
    <property type="entry name" value="PI3K_accessory_sf"/>
</dbReference>
<evidence type="ECO:0000313" key="1">
    <source>
        <dbReference type="EMBL" id="PWG78090.1"/>
    </source>
</evidence>
<evidence type="ECO:0000313" key="2">
    <source>
        <dbReference type="Proteomes" id="UP000245647"/>
    </source>
</evidence>
<gene>
    <name evidence="1" type="ORF">DDR33_24035</name>
</gene>
<protein>
    <submittedName>
        <fullName evidence="1">DUF2019 domain-containing protein</fullName>
    </submittedName>
</protein>
<name>A0A2U2P9P3_9SPHI</name>
<dbReference type="AlphaFoldDB" id="A0A2U2P9P3"/>
<reference evidence="1 2" key="1">
    <citation type="submission" date="2018-04" db="EMBL/GenBank/DDBJ databases">
        <title>Pedobacter chongqingensis sp. nov., isolated from a rottenly hemp rope.</title>
        <authorList>
            <person name="Cai Y."/>
        </authorList>
    </citation>
    <scope>NUCLEOTIDE SEQUENCE [LARGE SCALE GENOMIC DNA]</scope>
    <source>
        <strain evidence="1 2">FJ4-8</strain>
    </source>
</reference>
<dbReference type="EMBL" id="QEAS01000035">
    <property type="protein sequence ID" value="PWG78090.1"/>
    <property type="molecule type" value="Genomic_DNA"/>
</dbReference>
<comment type="caution">
    <text evidence="1">The sequence shown here is derived from an EMBL/GenBank/DDBJ whole genome shotgun (WGS) entry which is preliminary data.</text>
</comment>
<organism evidence="1 2">
    <name type="scientific">Pararcticibacter amylolyticus</name>
    <dbReference type="NCBI Taxonomy" id="2173175"/>
    <lineage>
        <taxon>Bacteria</taxon>
        <taxon>Pseudomonadati</taxon>
        <taxon>Bacteroidota</taxon>
        <taxon>Sphingobacteriia</taxon>
        <taxon>Sphingobacteriales</taxon>
        <taxon>Sphingobacteriaceae</taxon>
        <taxon>Pararcticibacter</taxon>
    </lineage>
</organism>
<proteinExistence type="predicted"/>
<keyword evidence="2" id="KW-1185">Reference proteome</keyword>
<dbReference type="Proteomes" id="UP000245647">
    <property type="component" value="Unassembled WGS sequence"/>
</dbReference>
<dbReference type="Gene3D" id="1.25.40.70">
    <property type="entry name" value="Phosphatidylinositol 3-kinase, accessory domain (PIK)"/>
    <property type="match status" value="1"/>
</dbReference>
<dbReference type="OrthoDB" id="1450106at2"/>
<sequence length="115" mass="12841">MTKITDTAIALSKFEEAAIKHSEATQQGDYKMANSAYAILRKIYAFLKEQSDIQMLSQFLDHPSTGVRLWAATYLLPVSESEGLKVLRQITKEPGIHSLTAKTTVDEWLKGALKL</sequence>
<dbReference type="SUPFAM" id="SSF48371">
    <property type="entry name" value="ARM repeat"/>
    <property type="match status" value="1"/>
</dbReference>